<evidence type="ECO:0000256" key="1">
    <source>
        <dbReference type="SAM" id="SignalP"/>
    </source>
</evidence>
<dbReference type="PROSITE" id="PS50206">
    <property type="entry name" value="RHODANESE_3"/>
    <property type="match status" value="1"/>
</dbReference>
<evidence type="ECO:0000313" key="4">
    <source>
        <dbReference type="Proteomes" id="UP000502260"/>
    </source>
</evidence>
<keyword evidence="4" id="KW-1185">Reference proteome</keyword>
<name>A0A6F8VG39_9PROT</name>
<organism evidence="3 4">
    <name type="scientific">Sulfurimicrobium lacus</name>
    <dbReference type="NCBI Taxonomy" id="2715678"/>
    <lineage>
        <taxon>Bacteria</taxon>
        <taxon>Pseudomonadati</taxon>
        <taxon>Pseudomonadota</taxon>
        <taxon>Betaproteobacteria</taxon>
        <taxon>Nitrosomonadales</taxon>
        <taxon>Sulfuricellaceae</taxon>
        <taxon>Sulfurimicrobium</taxon>
    </lineage>
</organism>
<dbReference type="CDD" id="cd00158">
    <property type="entry name" value="RHOD"/>
    <property type="match status" value="1"/>
</dbReference>
<dbReference type="SMART" id="SM00450">
    <property type="entry name" value="RHOD"/>
    <property type="match status" value="1"/>
</dbReference>
<dbReference type="EMBL" id="AP022853">
    <property type="protein sequence ID" value="BCB28121.1"/>
    <property type="molecule type" value="Genomic_DNA"/>
</dbReference>
<feature type="chain" id="PRO_5026191922" description="Rhodanese domain-containing protein" evidence="1">
    <location>
        <begin position="24"/>
        <end position="152"/>
    </location>
</feature>
<dbReference type="Pfam" id="PF00581">
    <property type="entry name" value="Rhodanese"/>
    <property type="match status" value="1"/>
</dbReference>
<dbReference type="InterPro" id="IPR036873">
    <property type="entry name" value="Rhodanese-like_dom_sf"/>
</dbReference>
<dbReference type="InterPro" id="IPR001307">
    <property type="entry name" value="Thiosulphate_STrfase_CS"/>
</dbReference>
<feature type="signal peptide" evidence="1">
    <location>
        <begin position="1"/>
        <end position="23"/>
    </location>
</feature>
<dbReference type="InterPro" id="IPR050229">
    <property type="entry name" value="GlpE_sulfurtransferase"/>
</dbReference>
<dbReference type="PROSITE" id="PS00380">
    <property type="entry name" value="RHODANESE_1"/>
    <property type="match status" value="1"/>
</dbReference>
<evidence type="ECO:0000259" key="2">
    <source>
        <dbReference type="PROSITE" id="PS50206"/>
    </source>
</evidence>
<dbReference type="Gene3D" id="3.40.250.10">
    <property type="entry name" value="Rhodanese-like domain"/>
    <property type="match status" value="1"/>
</dbReference>
<keyword evidence="1" id="KW-0732">Signal</keyword>
<feature type="domain" description="Rhodanese" evidence="2">
    <location>
        <begin position="55"/>
        <end position="143"/>
    </location>
</feature>
<gene>
    <name evidence="3" type="ORF">SKTS_30070</name>
</gene>
<accession>A0A6F8VG39</accession>
<dbReference type="KEGG" id="slac:SKTS_30070"/>
<protein>
    <recommendedName>
        <fullName evidence="2">Rhodanese domain-containing protein</fullName>
    </recommendedName>
</protein>
<dbReference type="AlphaFoldDB" id="A0A6F8VG39"/>
<dbReference type="PANTHER" id="PTHR43031:SF1">
    <property type="entry name" value="PYRIDINE NUCLEOTIDE-DISULPHIDE OXIDOREDUCTASE"/>
    <property type="match status" value="1"/>
</dbReference>
<reference evidence="4" key="1">
    <citation type="submission" date="2020-03" db="EMBL/GenBank/DDBJ databases">
        <title>Complete genome sequence of sulfur-oxidizing bacterium skT11.</title>
        <authorList>
            <person name="Kanda M."/>
            <person name="Kojima H."/>
            <person name="Fukui M."/>
        </authorList>
    </citation>
    <scope>NUCLEOTIDE SEQUENCE [LARGE SCALE GENOMIC DNA]</scope>
    <source>
        <strain evidence="4">skT11</strain>
    </source>
</reference>
<dbReference type="Proteomes" id="UP000502260">
    <property type="component" value="Chromosome"/>
</dbReference>
<sequence length="152" mass="16554">MSILRNVFLAAALCATTSLPAMAADDAAVKALEDYFEFSEYGGATILPEQIPAEEWKKIYVVDTRDADQFAKAHIPGAVNIDWRQMLGRRAELPSDKMVLVYCNAGTLSAQAGLALRVAGMDNVRILQGGFSEWKAKGGFGANQRATRKSRK</sequence>
<dbReference type="RefSeq" id="WP_173066957.1">
    <property type="nucleotide sequence ID" value="NZ_AP022853.1"/>
</dbReference>
<dbReference type="SUPFAM" id="SSF52821">
    <property type="entry name" value="Rhodanese/Cell cycle control phosphatase"/>
    <property type="match status" value="1"/>
</dbReference>
<proteinExistence type="predicted"/>
<dbReference type="InterPro" id="IPR001763">
    <property type="entry name" value="Rhodanese-like_dom"/>
</dbReference>
<dbReference type="PANTHER" id="PTHR43031">
    <property type="entry name" value="FAD-DEPENDENT OXIDOREDUCTASE"/>
    <property type="match status" value="1"/>
</dbReference>
<evidence type="ECO:0000313" key="3">
    <source>
        <dbReference type="EMBL" id="BCB28121.1"/>
    </source>
</evidence>
<dbReference type="GO" id="GO:0004792">
    <property type="term" value="F:thiosulfate-cyanide sulfurtransferase activity"/>
    <property type="evidence" value="ECO:0007669"/>
    <property type="project" value="InterPro"/>
</dbReference>